<dbReference type="EMBL" id="JAKIKU010000023">
    <property type="protein sequence ID" value="MCL1047936.1"/>
    <property type="molecule type" value="Genomic_DNA"/>
</dbReference>
<evidence type="ECO:0000259" key="7">
    <source>
        <dbReference type="Pfam" id="PF23892"/>
    </source>
</evidence>
<feature type="domain" description="Cytochrome c-type biogenesis protein H Ig-like" evidence="7">
    <location>
        <begin position="311"/>
        <end position="413"/>
    </location>
</feature>
<dbReference type="PANTHER" id="PTHR47870:SF4">
    <property type="entry name" value="CYTOCHROME C-TYPE BIOGENESIS PROTEIN CYCH"/>
    <property type="match status" value="1"/>
</dbReference>
<evidence type="ECO:0000256" key="6">
    <source>
        <dbReference type="SAM" id="Phobius"/>
    </source>
</evidence>
<evidence type="ECO:0000313" key="10">
    <source>
        <dbReference type="Proteomes" id="UP001202134"/>
    </source>
</evidence>
<protein>
    <submittedName>
        <fullName evidence="9">C-type cytochrome biogenesis protein CcmI</fullName>
    </submittedName>
</protein>
<feature type="transmembrane region" description="Helical" evidence="6">
    <location>
        <begin position="99"/>
        <end position="117"/>
    </location>
</feature>
<evidence type="ECO:0000313" key="9">
    <source>
        <dbReference type="EMBL" id="MCL1047936.1"/>
    </source>
</evidence>
<dbReference type="PROSITE" id="PS50005">
    <property type="entry name" value="TPR"/>
    <property type="match status" value="1"/>
</dbReference>
<dbReference type="Proteomes" id="UP001202134">
    <property type="component" value="Unassembled WGS sequence"/>
</dbReference>
<name>A0ABT0KWJ4_9GAMM</name>
<dbReference type="InterPro" id="IPR019734">
    <property type="entry name" value="TPR_rpt"/>
</dbReference>
<dbReference type="InterPro" id="IPR056413">
    <property type="entry name" value="TPR_CcmH_CycH"/>
</dbReference>
<comment type="caution">
    <text evidence="9">The sequence shown here is derived from an EMBL/GenBank/DDBJ whole genome shotgun (WGS) entry which is preliminary data.</text>
</comment>
<evidence type="ECO:0000256" key="2">
    <source>
        <dbReference type="ARBA" id="ARBA00022737"/>
    </source>
</evidence>
<dbReference type="Gene3D" id="1.25.40.10">
    <property type="entry name" value="Tetratricopeptide repeat domain"/>
    <property type="match status" value="1"/>
</dbReference>
<feature type="repeat" description="TPR" evidence="5">
    <location>
        <begin position="164"/>
        <end position="197"/>
    </location>
</feature>
<dbReference type="InterPro" id="IPR017560">
    <property type="entry name" value="Cyt_c_biogenesis_CcmI"/>
</dbReference>
<dbReference type="RefSeq" id="WP_229372197.1">
    <property type="nucleotide sequence ID" value="NZ_JAKIKU010000023.1"/>
</dbReference>
<keyword evidence="6" id="KW-1133">Transmembrane helix</keyword>
<sequence length="420" mass="45690">MTTFWIFIALVVVISLMLIWVPHFRQQKMLAAEESGVRKQTNLELFNERAAILEKELEDGLLDQTEFDALKKELEIGLLQDMKQDGDDSLDTKIQAKGILWPSFMTVCILAISAYLYQSLGAYEELANPPQAEASPHQGMSSEQIMAQRVQMMEQQVQADPENSQAWFSLGHAYISANQFDQAIASFDKVMELVGTAAELLGPKATAMYYKNGQEMNPQIQALVDQSLALDAQDPSTLLLVGMDSFFTADYQAAINAWQTILDSGRSDIDRTAVMNAIESANMRIQAETGEMPNDSNHNPMTQAATTAKTVDVEIAISPELADQVSSTDMVFIFARSTQGPKVPLAATKISANSLPVTVTLDDSTSMGGDVKLSSAQNVEIIAVLSKHGSVKAQTGDLKGVVASVAVGEEAKLMLDTVVQ</sequence>
<evidence type="ECO:0000256" key="1">
    <source>
        <dbReference type="ARBA" id="ARBA00004196"/>
    </source>
</evidence>
<keyword evidence="3" id="KW-0201">Cytochrome c-type biogenesis</keyword>
<keyword evidence="2" id="KW-0677">Repeat</keyword>
<dbReference type="NCBIfam" id="TIGR03142">
    <property type="entry name" value="cytochro_ccmI"/>
    <property type="match status" value="1"/>
</dbReference>
<keyword evidence="6" id="KW-0472">Membrane</keyword>
<dbReference type="Pfam" id="PF23914">
    <property type="entry name" value="TPR_CcmH_CycH"/>
    <property type="match status" value="1"/>
</dbReference>
<dbReference type="Pfam" id="PF23892">
    <property type="entry name" value="Ig_CycH"/>
    <property type="match status" value="1"/>
</dbReference>
<evidence type="ECO:0000256" key="5">
    <source>
        <dbReference type="PROSITE-ProRule" id="PRU00339"/>
    </source>
</evidence>
<feature type="transmembrane region" description="Helical" evidence="6">
    <location>
        <begin position="6"/>
        <end position="24"/>
    </location>
</feature>
<dbReference type="SUPFAM" id="SSF48452">
    <property type="entry name" value="TPR-like"/>
    <property type="match status" value="1"/>
</dbReference>
<dbReference type="InterPro" id="IPR056412">
    <property type="entry name" value="Ig_CycH"/>
</dbReference>
<accession>A0ABT0KWJ4</accession>
<dbReference type="PANTHER" id="PTHR47870">
    <property type="entry name" value="CYTOCHROME C-TYPE BIOGENESIS PROTEIN CCMH"/>
    <property type="match status" value="1"/>
</dbReference>
<evidence type="ECO:0000256" key="4">
    <source>
        <dbReference type="ARBA" id="ARBA00022803"/>
    </source>
</evidence>
<evidence type="ECO:0000259" key="8">
    <source>
        <dbReference type="Pfam" id="PF23914"/>
    </source>
</evidence>
<keyword evidence="4 5" id="KW-0802">TPR repeat</keyword>
<evidence type="ECO:0000256" key="3">
    <source>
        <dbReference type="ARBA" id="ARBA00022748"/>
    </source>
</evidence>
<dbReference type="SMART" id="SM00028">
    <property type="entry name" value="TPR"/>
    <property type="match status" value="1"/>
</dbReference>
<gene>
    <name evidence="9" type="primary">ccmI</name>
    <name evidence="9" type="ORF">L2737_21795</name>
</gene>
<feature type="domain" description="Cytochrome c-type biogenesis protein H TPR" evidence="8">
    <location>
        <begin position="142"/>
        <end position="263"/>
    </location>
</feature>
<keyword evidence="10" id="KW-1185">Reference proteome</keyword>
<dbReference type="InterPro" id="IPR011990">
    <property type="entry name" value="TPR-like_helical_dom_sf"/>
</dbReference>
<dbReference type="InterPro" id="IPR051263">
    <property type="entry name" value="C-type_cytochrome_biogenesis"/>
</dbReference>
<comment type="subcellular location">
    <subcellularLocation>
        <location evidence="1">Cell envelope</location>
    </subcellularLocation>
</comment>
<proteinExistence type="predicted"/>
<reference evidence="9 10" key="1">
    <citation type="submission" date="2022-01" db="EMBL/GenBank/DDBJ databases">
        <title>Whole genome-based taxonomy of the Shewanellaceae.</title>
        <authorList>
            <person name="Martin-Rodriguez A.J."/>
        </authorList>
    </citation>
    <scope>NUCLEOTIDE SEQUENCE [LARGE SCALE GENOMIC DNA]</scope>
    <source>
        <strain evidence="9 10">DSM 24955</strain>
    </source>
</reference>
<keyword evidence="6" id="KW-0812">Transmembrane</keyword>
<dbReference type="PROSITE" id="PS50293">
    <property type="entry name" value="TPR_REGION"/>
    <property type="match status" value="1"/>
</dbReference>
<organism evidence="9 10">
    <name type="scientific">Shewanella electrodiphila</name>
    <dbReference type="NCBI Taxonomy" id="934143"/>
    <lineage>
        <taxon>Bacteria</taxon>
        <taxon>Pseudomonadati</taxon>
        <taxon>Pseudomonadota</taxon>
        <taxon>Gammaproteobacteria</taxon>
        <taxon>Alteromonadales</taxon>
        <taxon>Shewanellaceae</taxon>
        <taxon>Shewanella</taxon>
    </lineage>
</organism>